<feature type="region of interest" description="Disordered" evidence="1">
    <location>
        <begin position="1"/>
        <end position="21"/>
    </location>
</feature>
<sequence>MSTQIHPEEPREPAGSPDPVPAIADEAIQAAVHLVGLDFTPEERSMMVNGLVQNRTRYEELRRVPLANSVPPALRFDPAPPTPASAAPHRRPLTPGPVTLPPLPADLEELAFLPVTHLAQFIRTRQITARALTEMYLKRLKRLGPQLECVVTLTEERALAQAERADAEIAAGRYRGPLHGIPWGVKDLLATRGIPTTWGAPPYREQIIDVDATVIQRLEQAGAVLVAKLTTGSLAWGDVWFGGRTRSPWNLEEGSSGSSAGSAAATAAGLVGFAIGTETHGSIVSPATQCGVTGLRPTFGRVSRYGAMALAWSLDKIGPLCRSVEDCALVFDAIHGPDGFDPTVVDRPFEWAPPADLSRLRIGYVADAFAQEQEMREQDEATLARLRELGAHLIPIQLPDFPIDAAQIILYAEAAAAFDELTRSNQDDLLVRQGEEAWPNRFRVARLIPAVEYIQANRLRTLVIQAMDALLQEIDVYVAPSRSQNLWLTNLTGHPAVVVPNGFRPNGLPTSITFTGRLYDEATVLAVAKAYQDATDFHLQRPPLPDPGREA</sequence>
<dbReference type="SUPFAM" id="SSF75304">
    <property type="entry name" value="Amidase signature (AS) enzymes"/>
    <property type="match status" value="1"/>
</dbReference>
<reference evidence="3 4" key="1">
    <citation type="submission" date="2019-06" db="EMBL/GenBank/DDBJ databases">
        <title>Genome sequence of Litorilinea aerophila BAA-2444.</title>
        <authorList>
            <person name="Maclea K.S."/>
            <person name="Maurais E.G."/>
            <person name="Iannazzi L.C."/>
        </authorList>
    </citation>
    <scope>NUCLEOTIDE SEQUENCE [LARGE SCALE GENOMIC DNA]</scope>
    <source>
        <strain evidence="3 4">ATCC BAA-2444</strain>
    </source>
</reference>
<keyword evidence="4" id="KW-1185">Reference proteome</keyword>
<feature type="compositionally biased region" description="Basic and acidic residues" evidence="1">
    <location>
        <begin position="1"/>
        <end position="12"/>
    </location>
</feature>
<dbReference type="EMBL" id="VIGC01000020">
    <property type="protein sequence ID" value="TQE94784.1"/>
    <property type="molecule type" value="Genomic_DNA"/>
</dbReference>
<accession>A0A540VDG1</accession>
<name>A0A540VDG1_9CHLR</name>
<dbReference type="GO" id="GO:0050567">
    <property type="term" value="F:glutaminyl-tRNA synthase (glutamine-hydrolyzing) activity"/>
    <property type="evidence" value="ECO:0007669"/>
    <property type="project" value="TreeGrafter"/>
</dbReference>
<dbReference type="AlphaFoldDB" id="A0A540VDG1"/>
<feature type="domain" description="Amidase" evidence="2">
    <location>
        <begin position="132"/>
        <end position="525"/>
    </location>
</feature>
<organism evidence="3 4">
    <name type="scientific">Litorilinea aerophila</name>
    <dbReference type="NCBI Taxonomy" id="1204385"/>
    <lineage>
        <taxon>Bacteria</taxon>
        <taxon>Bacillati</taxon>
        <taxon>Chloroflexota</taxon>
        <taxon>Caldilineae</taxon>
        <taxon>Caldilineales</taxon>
        <taxon>Caldilineaceae</taxon>
        <taxon>Litorilinea</taxon>
    </lineage>
</organism>
<dbReference type="Pfam" id="PF01425">
    <property type="entry name" value="Amidase"/>
    <property type="match status" value="1"/>
</dbReference>
<dbReference type="PANTHER" id="PTHR11895:SF73">
    <property type="entry name" value="AMIDASE FAMILY PROTEIN"/>
    <property type="match status" value="1"/>
</dbReference>
<dbReference type="InterPro" id="IPR036928">
    <property type="entry name" value="AS_sf"/>
</dbReference>
<dbReference type="InterPro" id="IPR023631">
    <property type="entry name" value="Amidase_dom"/>
</dbReference>
<gene>
    <name evidence="3" type="ORF">FKZ61_15275</name>
</gene>
<proteinExistence type="predicted"/>
<dbReference type="PANTHER" id="PTHR11895">
    <property type="entry name" value="TRANSAMIDASE"/>
    <property type="match status" value="1"/>
</dbReference>
<evidence type="ECO:0000256" key="1">
    <source>
        <dbReference type="SAM" id="MobiDB-lite"/>
    </source>
</evidence>
<evidence type="ECO:0000313" key="4">
    <source>
        <dbReference type="Proteomes" id="UP000317371"/>
    </source>
</evidence>
<comment type="caution">
    <text evidence="3">The sequence shown here is derived from an EMBL/GenBank/DDBJ whole genome shotgun (WGS) entry which is preliminary data.</text>
</comment>
<dbReference type="InterPro" id="IPR000120">
    <property type="entry name" value="Amidase"/>
</dbReference>
<evidence type="ECO:0000259" key="2">
    <source>
        <dbReference type="Pfam" id="PF01425"/>
    </source>
</evidence>
<protein>
    <submittedName>
        <fullName evidence="3">Amidase</fullName>
    </submittedName>
</protein>
<dbReference type="OrthoDB" id="9811471at2"/>
<dbReference type="InParanoid" id="A0A540VDG1"/>
<dbReference type="RefSeq" id="WP_141611009.1">
    <property type="nucleotide sequence ID" value="NZ_VIGC02000020.1"/>
</dbReference>
<evidence type="ECO:0000313" key="3">
    <source>
        <dbReference type="EMBL" id="TQE94784.1"/>
    </source>
</evidence>
<dbReference type="Proteomes" id="UP000317371">
    <property type="component" value="Unassembled WGS sequence"/>
</dbReference>
<dbReference type="Gene3D" id="3.90.1300.10">
    <property type="entry name" value="Amidase signature (AS) domain"/>
    <property type="match status" value="1"/>
</dbReference>
<feature type="region of interest" description="Disordered" evidence="1">
    <location>
        <begin position="72"/>
        <end position="96"/>
    </location>
</feature>